<accession>A0A1Y1VVR0</accession>
<dbReference type="Gene3D" id="3.30.70.330">
    <property type="match status" value="1"/>
</dbReference>
<organism evidence="2 3">
    <name type="scientific">Linderina pennispora</name>
    <dbReference type="NCBI Taxonomy" id="61395"/>
    <lineage>
        <taxon>Eukaryota</taxon>
        <taxon>Fungi</taxon>
        <taxon>Fungi incertae sedis</taxon>
        <taxon>Zoopagomycota</taxon>
        <taxon>Kickxellomycotina</taxon>
        <taxon>Kickxellomycetes</taxon>
        <taxon>Kickxellales</taxon>
        <taxon>Kickxellaceae</taxon>
        <taxon>Linderina</taxon>
    </lineage>
</organism>
<evidence type="ECO:0000313" key="3">
    <source>
        <dbReference type="Proteomes" id="UP000193922"/>
    </source>
</evidence>
<dbReference type="GeneID" id="63799810"/>
<dbReference type="STRING" id="61395.A0A1Y1VVR0"/>
<name>A0A1Y1VVR0_9FUNG</name>
<sequence length="275" mass="30462">MPIFKSRPHIARRVLDDLSTSQLAKAKHYVFQPSDLADFNKKYDHPRSNATSATASVNQSETGSPYPAFDEEHIRYKYRPEVTIELHDFPCPLETTDLQRLFVAYKRDDNIVRIKWFNRNRAIAWFTSPGLAKQALEDLRTNELVHVKQYHFEASDMRYFNPDSKMADITGSPAGTLSRRRTISGGSGLARRNTVSGASHYNRGKMFAAASAHSNAVPPIPSVFNPSVLAHNGAALAHNGVALAHNINAVANGGSATASPIPPARRLRRFSKPTV</sequence>
<comment type="caution">
    <text evidence="2">The sequence shown here is derived from an EMBL/GenBank/DDBJ whole genome shotgun (WGS) entry which is preliminary data.</text>
</comment>
<protein>
    <recommendedName>
        <fullName evidence="4">RRM domain-containing protein</fullName>
    </recommendedName>
</protein>
<dbReference type="RefSeq" id="XP_040739609.1">
    <property type="nucleotide sequence ID" value="XM_040883162.1"/>
</dbReference>
<evidence type="ECO:0000256" key="1">
    <source>
        <dbReference type="SAM" id="MobiDB-lite"/>
    </source>
</evidence>
<keyword evidence="3" id="KW-1185">Reference proteome</keyword>
<dbReference type="OrthoDB" id="5418203at2759"/>
<reference evidence="2 3" key="1">
    <citation type="submission" date="2016-07" db="EMBL/GenBank/DDBJ databases">
        <title>Pervasive Adenine N6-methylation of Active Genes in Fungi.</title>
        <authorList>
            <consortium name="DOE Joint Genome Institute"/>
            <person name="Mondo S.J."/>
            <person name="Dannebaum R.O."/>
            <person name="Kuo R.C."/>
            <person name="Labutti K."/>
            <person name="Haridas S."/>
            <person name="Kuo A."/>
            <person name="Salamov A."/>
            <person name="Ahrendt S.R."/>
            <person name="Lipzen A."/>
            <person name="Sullivan W."/>
            <person name="Andreopoulos W.B."/>
            <person name="Clum A."/>
            <person name="Lindquist E."/>
            <person name="Daum C."/>
            <person name="Ramamoorthy G.K."/>
            <person name="Gryganskyi A."/>
            <person name="Culley D."/>
            <person name="Magnuson J.K."/>
            <person name="James T.Y."/>
            <person name="O'Malley M.A."/>
            <person name="Stajich J.E."/>
            <person name="Spatafora J.W."/>
            <person name="Visel A."/>
            <person name="Grigoriev I.V."/>
        </authorList>
    </citation>
    <scope>NUCLEOTIDE SEQUENCE [LARGE SCALE GENOMIC DNA]</scope>
    <source>
        <strain evidence="2 3">ATCC 12442</strain>
    </source>
</reference>
<dbReference type="Proteomes" id="UP000193922">
    <property type="component" value="Unassembled WGS sequence"/>
</dbReference>
<evidence type="ECO:0008006" key="4">
    <source>
        <dbReference type="Google" id="ProtNLM"/>
    </source>
</evidence>
<dbReference type="InterPro" id="IPR012677">
    <property type="entry name" value="Nucleotide-bd_a/b_plait_sf"/>
</dbReference>
<dbReference type="AlphaFoldDB" id="A0A1Y1VVR0"/>
<feature type="region of interest" description="Disordered" evidence="1">
    <location>
        <begin position="47"/>
        <end position="67"/>
    </location>
</feature>
<proteinExistence type="predicted"/>
<dbReference type="EMBL" id="MCFD01000032">
    <property type="protein sequence ID" value="ORX65378.1"/>
    <property type="molecule type" value="Genomic_DNA"/>
</dbReference>
<feature type="compositionally biased region" description="Polar residues" evidence="1">
    <location>
        <begin position="48"/>
        <end position="63"/>
    </location>
</feature>
<evidence type="ECO:0000313" key="2">
    <source>
        <dbReference type="EMBL" id="ORX65378.1"/>
    </source>
</evidence>
<gene>
    <name evidence="2" type="ORF">DL89DRAFT_116565</name>
</gene>